<evidence type="ECO:0000256" key="1">
    <source>
        <dbReference type="ARBA" id="ARBA00004377"/>
    </source>
</evidence>
<feature type="domain" description="AprE-like beta-barrel" evidence="12">
    <location>
        <begin position="319"/>
        <end position="407"/>
    </location>
</feature>
<dbReference type="GO" id="GO:0015031">
    <property type="term" value="P:protein transport"/>
    <property type="evidence" value="ECO:0007669"/>
    <property type="project" value="InterPro"/>
</dbReference>
<keyword evidence="8 9" id="KW-0472">Membrane</keyword>
<evidence type="ECO:0000313" key="14">
    <source>
        <dbReference type="Proteomes" id="UP001161580"/>
    </source>
</evidence>
<gene>
    <name evidence="13" type="ORF">MRS75_05440</name>
</gene>
<comment type="similarity">
    <text evidence="2 9">Belongs to the membrane fusion protein (MFP) (TC 8.A.1) family.</text>
</comment>
<keyword evidence="10" id="KW-0175">Coiled coil</keyword>
<dbReference type="Pfam" id="PF26002">
    <property type="entry name" value="Beta-barrel_AprE"/>
    <property type="match status" value="1"/>
</dbReference>
<proteinExistence type="inferred from homology"/>
<keyword evidence="14" id="KW-1185">Reference proteome</keyword>
<evidence type="ECO:0000256" key="7">
    <source>
        <dbReference type="ARBA" id="ARBA00022989"/>
    </source>
</evidence>
<evidence type="ECO:0000256" key="4">
    <source>
        <dbReference type="ARBA" id="ARBA00022475"/>
    </source>
</evidence>
<evidence type="ECO:0000256" key="5">
    <source>
        <dbReference type="ARBA" id="ARBA00022519"/>
    </source>
</evidence>
<organism evidence="13 14">
    <name type="scientific">Ferirhizobium litorale</name>
    <dbReference type="NCBI Taxonomy" id="2927786"/>
    <lineage>
        <taxon>Bacteria</taxon>
        <taxon>Pseudomonadati</taxon>
        <taxon>Pseudomonadota</taxon>
        <taxon>Alphaproteobacteria</taxon>
        <taxon>Hyphomicrobiales</taxon>
        <taxon>Rhizobiaceae</taxon>
        <taxon>Ferirhizobium</taxon>
    </lineage>
</organism>
<dbReference type="InterPro" id="IPR050739">
    <property type="entry name" value="MFP"/>
</dbReference>
<dbReference type="Gene3D" id="2.40.50.100">
    <property type="match status" value="1"/>
</dbReference>
<dbReference type="InterPro" id="IPR010129">
    <property type="entry name" value="T1SS_HlyD"/>
</dbReference>
<comment type="subcellular location">
    <subcellularLocation>
        <location evidence="1 9">Cell inner membrane</location>
        <topology evidence="1 9">Single-pass membrane protein</topology>
    </subcellularLocation>
</comment>
<dbReference type="GO" id="GO:0005886">
    <property type="term" value="C:plasma membrane"/>
    <property type="evidence" value="ECO:0007669"/>
    <property type="project" value="UniProtKB-SubCell"/>
</dbReference>
<evidence type="ECO:0000256" key="2">
    <source>
        <dbReference type="ARBA" id="ARBA00009477"/>
    </source>
</evidence>
<keyword evidence="4 9" id="KW-1003">Cell membrane</keyword>
<keyword evidence="6 9" id="KW-0812">Transmembrane</keyword>
<accession>A0AAE3QE54</accession>
<keyword evidence="5 9" id="KW-0997">Cell inner membrane</keyword>
<dbReference type="EMBL" id="JALDYZ010000002">
    <property type="protein sequence ID" value="MDI7921528.1"/>
    <property type="molecule type" value="Genomic_DNA"/>
</dbReference>
<evidence type="ECO:0000256" key="9">
    <source>
        <dbReference type="RuleBase" id="RU365093"/>
    </source>
</evidence>
<dbReference type="AlphaFoldDB" id="A0AAE3QE54"/>
<dbReference type="RefSeq" id="WP_311785696.1">
    <property type="nucleotide sequence ID" value="NZ_JALDYY010000002.1"/>
</dbReference>
<evidence type="ECO:0000256" key="3">
    <source>
        <dbReference type="ARBA" id="ARBA00022448"/>
    </source>
</evidence>
<feature type="coiled-coil region" evidence="10">
    <location>
        <begin position="148"/>
        <end position="189"/>
    </location>
</feature>
<comment type="caution">
    <text evidence="13">The sequence shown here is derived from an EMBL/GenBank/DDBJ whole genome shotgun (WGS) entry which is preliminary data.</text>
</comment>
<dbReference type="InterPro" id="IPR058982">
    <property type="entry name" value="Beta-barrel_AprE"/>
</dbReference>
<keyword evidence="7 9" id="KW-1133">Transmembrane helix</keyword>
<feature type="coiled-coil region" evidence="10">
    <location>
        <begin position="250"/>
        <end position="284"/>
    </location>
</feature>
<dbReference type="Proteomes" id="UP001161580">
    <property type="component" value="Unassembled WGS sequence"/>
</dbReference>
<sequence>MSSQWNSSRHNWIGYLTLAFLVLGIGAWAFFTRINGAIIAGGIVEVETNRQVVQHQIGGVVGEVFVKDGEVVKAGQLLLRLDDTFDRAELAIVESQLYTLLGTTARLTAEQDDSESLTFDPELLERAAKDPEIKAIVDGQERLFRARRETADKQVSQLQERKQQVLEQITGLEQRTEALGDQLAIVEKELLGQNKLLKDKLTQASRVMALERDAAEIRGDISGAKANVAENRGKIAEIEIAILNIRVEMREESITTLRDIEGKIAELRQKRATALETLSRMEVRAPVGGAVFGLQVHARRSVVRAAEPMLYIIPQDVGLVITTQISPAQIDQVHVGQDAILRFAAFDHRTTPDLNGHVIEVSADVFTDEKTGASYYKAQVEPMPGETTKLGQRQVLPGMPVEAFIQTYERSPLEYLIKPLSDYFVKAFRER</sequence>
<evidence type="ECO:0000259" key="11">
    <source>
        <dbReference type="Pfam" id="PF25994"/>
    </source>
</evidence>
<dbReference type="SUPFAM" id="SSF111369">
    <property type="entry name" value="HlyD-like secretion proteins"/>
    <property type="match status" value="1"/>
</dbReference>
<dbReference type="Gene3D" id="2.40.30.170">
    <property type="match status" value="1"/>
</dbReference>
<dbReference type="NCBIfam" id="TIGR01843">
    <property type="entry name" value="type_I_hlyD"/>
    <property type="match status" value="1"/>
</dbReference>
<dbReference type="PRINTS" id="PR01490">
    <property type="entry name" value="RTXTOXIND"/>
</dbReference>
<feature type="domain" description="AprE-like long alpha-helical hairpin" evidence="11">
    <location>
        <begin position="87"/>
        <end position="274"/>
    </location>
</feature>
<evidence type="ECO:0000259" key="12">
    <source>
        <dbReference type="Pfam" id="PF26002"/>
    </source>
</evidence>
<name>A0AAE3QE54_9HYPH</name>
<evidence type="ECO:0000256" key="10">
    <source>
        <dbReference type="SAM" id="Coils"/>
    </source>
</evidence>
<reference evidence="13" key="1">
    <citation type="submission" date="2022-03" db="EMBL/GenBank/DDBJ databases">
        <title>Fererhizobium litorale gen. nov., sp. nov., isolated from sandy sediments of the Sea of Japan seashore.</title>
        <authorList>
            <person name="Romanenko L."/>
            <person name="Kurilenko V."/>
            <person name="Otstavnykh N."/>
            <person name="Svetashev V."/>
            <person name="Tekutyeva L."/>
            <person name="Isaeva M."/>
            <person name="Mikhailov V."/>
        </authorList>
    </citation>
    <scope>NUCLEOTIDE SEQUENCE</scope>
    <source>
        <strain evidence="13">KMM 9576</strain>
    </source>
</reference>
<keyword evidence="3 9" id="KW-0813">Transport</keyword>
<dbReference type="Pfam" id="PF25994">
    <property type="entry name" value="HH_AprE"/>
    <property type="match status" value="1"/>
</dbReference>
<feature type="transmembrane region" description="Helical" evidence="9">
    <location>
        <begin position="12"/>
        <end position="31"/>
    </location>
</feature>
<evidence type="ECO:0000256" key="6">
    <source>
        <dbReference type="ARBA" id="ARBA00022692"/>
    </source>
</evidence>
<dbReference type="PANTHER" id="PTHR30386">
    <property type="entry name" value="MEMBRANE FUSION SUBUNIT OF EMRAB-TOLC MULTIDRUG EFFLUX PUMP"/>
    <property type="match status" value="1"/>
</dbReference>
<evidence type="ECO:0000313" key="13">
    <source>
        <dbReference type="EMBL" id="MDI7921528.1"/>
    </source>
</evidence>
<protein>
    <recommendedName>
        <fullName evidence="9">Membrane fusion protein (MFP) family protein</fullName>
    </recommendedName>
</protein>
<dbReference type="InterPro" id="IPR058781">
    <property type="entry name" value="HH_AprE-like"/>
</dbReference>
<evidence type="ECO:0000256" key="8">
    <source>
        <dbReference type="ARBA" id="ARBA00023136"/>
    </source>
</evidence>
<dbReference type="PANTHER" id="PTHR30386:SF17">
    <property type="entry name" value="ALKALINE PROTEASE SECRETION PROTEIN APRE"/>
    <property type="match status" value="1"/>
</dbReference>